<dbReference type="GO" id="GO:0006508">
    <property type="term" value="P:proteolysis"/>
    <property type="evidence" value="ECO:0007669"/>
    <property type="project" value="InterPro"/>
</dbReference>
<dbReference type="PANTHER" id="PTHR24260:SF147">
    <property type="entry name" value="EG:BACR7A4.3 PROTEIN-RELATED"/>
    <property type="match status" value="1"/>
</dbReference>
<name>A0A2A4KAX4_HELVI</name>
<dbReference type="InterPro" id="IPR001254">
    <property type="entry name" value="Trypsin_dom"/>
</dbReference>
<accession>A0A2A4KAX4</accession>
<dbReference type="AlphaFoldDB" id="A0A2A4KAX4"/>
<dbReference type="Gene3D" id="2.40.10.10">
    <property type="entry name" value="Trypsin-like serine proteases"/>
    <property type="match status" value="3"/>
</dbReference>
<dbReference type="Pfam" id="PF00089">
    <property type="entry name" value="Trypsin"/>
    <property type="match status" value="2"/>
</dbReference>
<protein>
    <recommendedName>
        <fullName evidence="1">Peptidase S1 domain-containing protein</fullName>
    </recommendedName>
</protein>
<dbReference type="InterPro" id="IPR051333">
    <property type="entry name" value="CLIP_Serine_Protease"/>
</dbReference>
<dbReference type="InterPro" id="IPR043504">
    <property type="entry name" value="Peptidase_S1_PA_chymotrypsin"/>
</dbReference>
<organism evidence="2">
    <name type="scientific">Heliothis virescens</name>
    <name type="common">Tobacco budworm moth</name>
    <dbReference type="NCBI Taxonomy" id="7102"/>
    <lineage>
        <taxon>Eukaryota</taxon>
        <taxon>Metazoa</taxon>
        <taxon>Ecdysozoa</taxon>
        <taxon>Arthropoda</taxon>
        <taxon>Hexapoda</taxon>
        <taxon>Insecta</taxon>
        <taxon>Pterygota</taxon>
        <taxon>Neoptera</taxon>
        <taxon>Endopterygota</taxon>
        <taxon>Lepidoptera</taxon>
        <taxon>Glossata</taxon>
        <taxon>Ditrysia</taxon>
        <taxon>Noctuoidea</taxon>
        <taxon>Noctuidae</taxon>
        <taxon>Heliothinae</taxon>
        <taxon>Heliothis</taxon>
    </lineage>
</organism>
<dbReference type="PANTHER" id="PTHR24260">
    <property type="match status" value="1"/>
</dbReference>
<dbReference type="STRING" id="7102.A0A2A4KAX4"/>
<dbReference type="EMBL" id="NWSH01000008">
    <property type="protein sequence ID" value="PCG80943.1"/>
    <property type="molecule type" value="Genomic_DNA"/>
</dbReference>
<dbReference type="PROSITE" id="PS50240">
    <property type="entry name" value="TRYPSIN_DOM"/>
    <property type="match status" value="1"/>
</dbReference>
<reference evidence="2" key="1">
    <citation type="submission" date="2017-09" db="EMBL/GenBank/DDBJ databases">
        <title>Contemporary evolution of a Lepidopteran species, Heliothis virescens, in response to modern agricultural practices.</title>
        <authorList>
            <person name="Fritz M.L."/>
            <person name="Deyonke A.M."/>
            <person name="Papanicolaou A."/>
            <person name="Micinski S."/>
            <person name="Westbrook J."/>
            <person name="Gould F."/>
        </authorList>
    </citation>
    <scope>NUCLEOTIDE SEQUENCE [LARGE SCALE GENOMIC DNA]</scope>
    <source>
        <strain evidence="2">HvINT-</strain>
        <tissue evidence="2">Whole body</tissue>
    </source>
</reference>
<gene>
    <name evidence="2" type="ORF">B5V51_12859</name>
</gene>
<dbReference type="InterPro" id="IPR009003">
    <property type="entry name" value="Peptidase_S1_PA"/>
</dbReference>
<proteinExistence type="predicted"/>
<evidence type="ECO:0000313" key="2">
    <source>
        <dbReference type="EMBL" id="PCG80943.1"/>
    </source>
</evidence>
<feature type="domain" description="Peptidase S1" evidence="1">
    <location>
        <begin position="93"/>
        <end position="467"/>
    </location>
</feature>
<comment type="caution">
    <text evidence="2">The sequence shown here is derived from an EMBL/GenBank/DDBJ whole genome shotgun (WGS) entry which is preliminary data.</text>
</comment>
<sequence length="471" mass="54017">MSLPKLPEICSYVQEEPVVCCTDCTLSYVDAFRDSAVAPYGVLISRRGPKAWKKCVEYFHKLPYPCRGKGDVLLQKSLEQFRLCYISTLKVTLNLGRLTTQSWKFPHLALLGYGEKVSKAQWLCEGTVISERFILTAARCTEAGGLGTVRYASLGVQSNEKHKNTNIYKIKKIFIHPKYNEPSWYHDIALLQTEQEFRDSAVAPYGVLISRRGPKAWKKCVEYFHKLPYPCRGKGDVLLQKSLEQFRLCYISTLKVTLNLGRLTTQSWKFPHLALLGYGEKVSKAQWLCEGTVISERFILTAARCTEAGGLGTVRYASLGVQSNEKHKNTNIYKIKKIFIHPKYNEPSWYHDIALLQTEQEYDFLIYLLHLVYLDKMSRLKCKIKYRPNNNLQHGFDGYKQLCYEEHDQTGKSCKRLSGSPLQVNQFRCQYTAVGVTGEVVPCGTSRVPDIFTRVFTHVPWIESIVWPDED</sequence>
<dbReference type="GO" id="GO:0004252">
    <property type="term" value="F:serine-type endopeptidase activity"/>
    <property type="evidence" value="ECO:0007669"/>
    <property type="project" value="InterPro"/>
</dbReference>
<dbReference type="SMART" id="SM00020">
    <property type="entry name" value="Tryp_SPc"/>
    <property type="match status" value="1"/>
</dbReference>
<evidence type="ECO:0000259" key="1">
    <source>
        <dbReference type="PROSITE" id="PS50240"/>
    </source>
</evidence>
<dbReference type="SUPFAM" id="SSF50494">
    <property type="entry name" value="Trypsin-like serine proteases"/>
    <property type="match status" value="2"/>
</dbReference>